<accession>A0A2M8RV59</accession>
<gene>
    <name evidence="18" type="ORF">CVP04_07315</name>
</gene>
<sequence>MKLFLCEKPSQGNDIGKVLGATKRGDGCLATPDGQIIVTWGVGHLVEQFNPEDYDPALKQWTFETLPIIPSQWKLAPKKETKKQYNVVMGLLKKANAVIIATDIDREGETIARELLDLANFRGKIQRLWLSALDDASIRKALGQLKSNQETLPLYYAGLARSRADWLVGINFSRLFTLLAKQKGYQGVLSVGRVQTPTLAMVVQRDLDIANFVSKNHYILLVQLANQAGQFMAQYQIPDNHCDEDGLCLNSAVIQQANQAIRQAGSAKVLSVETKREKESPPLLFSLSSLQTTCNRLFGFGAQQVLDIAQSLYETHKATTYPRTDCGYLPESQLAEVPKVIQALATADPQLKPIVSKLDSSLKSRAWNDKKISAHHGIIPTFGRVDISKMNDSELKVYQLVRLHYLAQFLPPCETDKTVATFESGGHSLIAHGNVMVKPGWKSLLGKTLEENTDETKQGLPPLNVNQQCKVVDTEVKSLQTQPPKPYNEGTLLSAMKNAARFVTDPRLKQQLRETEGLGTEATRAPTIEGLFKRGYLVKKGKNINASAEGVALVNSLPTVLKDPGLTALWEQALNQIAEGTLSLDDFMAKQSQFIRYLMKQCMEQGMQIGNIEVRKCPECGKPMRKIKHEKGTFWGCTGYPQCQHKEADKTTKSKQGSSRKQGTRNVSVSDQLKQLRQHLN</sequence>
<dbReference type="CDD" id="cd03362">
    <property type="entry name" value="TOPRIM_TopoIA_TopoIII"/>
    <property type="match status" value="1"/>
</dbReference>
<evidence type="ECO:0000256" key="14">
    <source>
        <dbReference type="ARBA" id="ARBA00032235"/>
    </source>
</evidence>
<dbReference type="InterPro" id="IPR000380">
    <property type="entry name" value="Topo_IA"/>
</dbReference>
<dbReference type="InterPro" id="IPR003601">
    <property type="entry name" value="Topo_IA_2"/>
</dbReference>
<organism evidence="18 19">
    <name type="scientific">Caviibacterium pharyngocola</name>
    <dbReference type="NCBI Taxonomy" id="28159"/>
    <lineage>
        <taxon>Bacteria</taxon>
        <taxon>Pseudomonadati</taxon>
        <taxon>Pseudomonadota</taxon>
        <taxon>Gammaproteobacteria</taxon>
        <taxon>Pasteurellales</taxon>
        <taxon>Pasteurellaceae</taxon>
        <taxon>Caviibacterium</taxon>
    </lineage>
</organism>
<dbReference type="Gene3D" id="1.10.460.10">
    <property type="entry name" value="Topoisomerase I, domain 2"/>
    <property type="match status" value="1"/>
</dbReference>
<dbReference type="Proteomes" id="UP000230282">
    <property type="component" value="Unassembled WGS sequence"/>
</dbReference>
<dbReference type="GO" id="GO:0043597">
    <property type="term" value="C:cytoplasmic replication fork"/>
    <property type="evidence" value="ECO:0007669"/>
    <property type="project" value="TreeGrafter"/>
</dbReference>
<dbReference type="FunFam" id="1.10.290.10:FF:000004">
    <property type="entry name" value="DNA topoisomerase 3"/>
    <property type="match status" value="1"/>
</dbReference>
<evidence type="ECO:0000256" key="3">
    <source>
        <dbReference type="ARBA" id="ARBA00012891"/>
    </source>
</evidence>
<evidence type="ECO:0000256" key="12">
    <source>
        <dbReference type="ARBA" id="ARBA00030003"/>
    </source>
</evidence>
<evidence type="ECO:0000256" key="16">
    <source>
        <dbReference type="SAM" id="MobiDB-lite"/>
    </source>
</evidence>
<name>A0A2M8RV59_9PAST</name>
<protein>
    <recommendedName>
        <fullName evidence="3">DNA topoisomerase</fullName>
        <ecNumber evidence="3">5.6.2.1</ecNumber>
    </recommendedName>
    <alternativeName>
        <fullName evidence="15">Omega-protein</fullName>
    </alternativeName>
    <alternativeName>
        <fullName evidence="14">Relaxing enzyme</fullName>
    </alternativeName>
    <alternativeName>
        <fullName evidence="12">Swivelase</fullName>
    </alternativeName>
    <alternativeName>
        <fullName evidence="13">Untwisting enzyme</fullName>
    </alternativeName>
</protein>
<dbReference type="InterPro" id="IPR034144">
    <property type="entry name" value="TOPRIM_TopoIII"/>
</dbReference>
<keyword evidence="8" id="KW-0460">Magnesium</keyword>
<dbReference type="InterPro" id="IPR013497">
    <property type="entry name" value="Topo_IA_cen"/>
</dbReference>
<dbReference type="InterPro" id="IPR013826">
    <property type="entry name" value="Topo_IA_cen_sub3"/>
</dbReference>
<dbReference type="CDD" id="cd00186">
    <property type="entry name" value="TOP1Ac"/>
    <property type="match status" value="1"/>
</dbReference>
<feature type="domain" description="Topo IA-type catalytic" evidence="17">
    <location>
        <begin position="151"/>
        <end position="599"/>
    </location>
</feature>
<dbReference type="NCBIfam" id="NF005829">
    <property type="entry name" value="PRK07726.1"/>
    <property type="match status" value="1"/>
</dbReference>
<dbReference type="Gene3D" id="1.10.290.10">
    <property type="entry name" value="Topoisomerase I, domain 4"/>
    <property type="match status" value="1"/>
</dbReference>
<comment type="catalytic activity">
    <reaction evidence="1">
        <text>ATP-independent breakage of single-stranded DNA, followed by passage and rejoining.</text>
        <dbReference type="EC" id="5.6.2.1"/>
    </reaction>
</comment>
<dbReference type="RefSeq" id="WP_100296863.1">
    <property type="nucleotide sequence ID" value="NZ_PHGZ01000014.1"/>
</dbReference>
<keyword evidence="4" id="KW-0479">Metal-binding</keyword>
<comment type="similarity">
    <text evidence="2">Belongs to the type IA topoisomerase family.</text>
</comment>
<evidence type="ECO:0000259" key="17">
    <source>
        <dbReference type="PROSITE" id="PS52039"/>
    </source>
</evidence>
<dbReference type="InterPro" id="IPR005738">
    <property type="entry name" value="TopoIII"/>
</dbReference>
<dbReference type="InterPro" id="IPR013498">
    <property type="entry name" value="Topo_IA_Znf"/>
</dbReference>
<dbReference type="InterPro" id="IPR003602">
    <property type="entry name" value="Topo_IA_DNA-bd_dom"/>
</dbReference>
<evidence type="ECO:0000256" key="5">
    <source>
        <dbReference type="ARBA" id="ARBA00022737"/>
    </source>
</evidence>
<evidence type="ECO:0000256" key="7">
    <source>
        <dbReference type="ARBA" id="ARBA00022833"/>
    </source>
</evidence>
<dbReference type="EC" id="5.6.2.1" evidence="3"/>
<keyword evidence="5" id="KW-0677">Repeat</keyword>
<comment type="caution">
    <text evidence="18">The sequence shown here is derived from an EMBL/GenBank/DDBJ whole genome shotgun (WGS) entry which is preliminary data.</text>
</comment>
<feature type="compositionally biased region" description="Polar residues" evidence="16">
    <location>
        <begin position="654"/>
        <end position="675"/>
    </location>
</feature>
<evidence type="ECO:0000256" key="11">
    <source>
        <dbReference type="ARBA" id="ARBA00023235"/>
    </source>
</evidence>
<evidence type="ECO:0000256" key="2">
    <source>
        <dbReference type="ARBA" id="ARBA00009446"/>
    </source>
</evidence>
<reference evidence="18 19" key="1">
    <citation type="submission" date="2017-11" db="EMBL/GenBank/DDBJ databases">
        <title>Reclassification of Bisgaard taxon 5 as Caviibacterium pharyngocola gen. nov., sp. nov.</title>
        <authorList>
            <person name="Christensen H."/>
        </authorList>
    </citation>
    <scope>NUCLEOTIDE SEQUENCE [LARGE SCALE GENOMIC DNA]</scope>
    <source>
        <strain evidence="18 19">7_3</strain>
    </source>
</reference>
<dbReference type="PROSITE" id="PS52039">
    <property type="entry name" value="TOPO_IA_2"/>
    <property type="match status" value="1"/>
</dbReference>
<dbReference type="Gene3D" id="3.40.50.140">
    <property type="match status" value="1"/>
</dbReference>
<feature type="region of interest" description="Disordered" evidence="16">
    <location>
        <begin position="647"/>
        <end position="681"/>
    </location>
</feature>
<dbReference type="SMART" id="SM00436">
    <property type="entry name" value="TOP1Bc"/>
    <property type="match status" value="1"/>
</dbReference>
<keyword evidence="19" id="KW-1185">Reference proteome</keyword>
<dbReference type="Pfam" id="PF01396">
    <property type="entry name" value="Zn_ribbon_Top1"/>
    <property type="match status" value="1"/>
</dbReference>
<dbReference type="Pfam" id="PF01751">
    <property type="entry name" value="Toprim"/>
    <property type="match status" value="1"/>
</dbReference>
<dbReference type="InterPro" id="IPR013824">
    <property type="entry name" value="Topo_IA_cen_sub1"/>
</dbReference>
<evidence type="ECO:0000256" key="8">
    <source>
        <dbReference type="ARBA" id="ARBA00022842"/>
    </source>
</evidence>
<dbReference type="PRINTS" id="PR00417">
    <property type="entry name" value="PRTPISMRASEI"/>
</dbReference>
<evidence type="ECO:0000256" key="9">
    <source>
        <dbReference type="ARBA" id="ARBA00023029"/>
    </source>
</evidence>
<dbReference type="PROSITE" id="PS00396">
    <property type="entry name" value="TOPO_IA_1"/>
    <property type="match status" value="1"/>
</dbReference>
<dbReference type="AlphaFoldDB" id="A0A2M8RV59"/>
<dbReference type="GO" id="GO:0006310">
    <property type="term" value="P:DNA recombination"/>
    <property type="evidence" value="ECO:0007669"/>
    <property type="project" value="TreeGrafter"/>
</dbReference>
<dbReference type="GO" id="GO:0006281">
    <property type="term" value="P:DNA repair"/>
    <property type="evidence" value="ECO:0007669"/>
    <property type="project" value="TreeGrafter"/>
</dbReference>
<dbReference type="InterPro" id="IPR023406">
    <property type="entry name" value="Topo_IA_AS"/>
</dbReference>
<dbReference type="GO" id="GO:0006265">
    <property type="term" value="P:DNA topological change"/>
    <property type="evidence" value="ECO:0007669"/>
    <property type="project" value="InterPro"/>
</dbReference>
<dbReference type="NCBIfam" id="TIGR01056">
    <property type="entry name" value="topB"/>
    <property type="match status" value="1"/>
</dbReference>
<evidence type="ECO:0000256" key="4">
    <source>
        <dbReference type="ARBA" id="ARBA00022723"/>
    </source>
</evidence>
<keyword evidence="6" id="KW-0863">Zinc-finger</keyword>
<dbReference type="GO" id="GO:0008270">
    <property type="term" value="F:zinc ion binding"/>
    <property type="evidence" value="ECO:0007669"/>
    <property type="project" value="UniProtKB-KW"/>
</dbReference>
<dbReference type="Gene3D" id="2.70.20.10">
    <property type="entry name" value="Topoisomerase I, domain 3"/>
    <property type="match status" value="1"/>
</dbReference>
<dbReference type="SMART" id="SM00493">
    <property type="entry name" value="TOPRIM"/>
    <property type="match status" value="1"/>
</dbReference>
<dbReference type="GO" id="GO:0003917">
    <property type="term" value="F:DNA topoisomerase type I (single strand cut, ATP-independent) activity"/>
    <property type="evidence" value="ECO:0007669"/>
    <property type="project" value="UniProtKB-EC"/>
</dbReference>
<proteinExistence type="inferred from homology"/>
<dbReference type="GO" id="GO:0003677">
    <property type="term" value="F:DNA binding"/>
    <property type="evidence" value="ECO:0007669"/>
    <property type="project" value="UniProtKB-KW"/>
</dbReference>
<keyword evidence="7" id="KW-0862">Zinc</keyword>
<keyword evidence="11 18" id="KW-0413">Isomerase</keyword>
<evidence type="ECO:0000256" key="10">
    <source>
        <dbReference type="ARBA" id="ARBA00023125"/>
    </source>
</evidence>
<dbReference type="InterPro" id="IPR013825">
    <property type="entry name" value="Topo_IA_cen_sub2"/>
</dbReference>
<dbReference type="PANTHER" id="PTHR11390">
    <property type="entry name" value="PROKARYOTIC DNA TOPOISOMERASE"/>
    <property type="match status" value="1"/>
</dbReference>
<evidence type="ECO:0000256" key="15">
    <source>
        <dbReference type="ARBA" id="ARBA00032877"/>
    </source>
</evidence>
<dbReference type="Pfam" id="PF01131">
    <property type="entry name" value="Topoisom_bac"/>
    <property type="match status" value="1"/>
</dbReference>
<evidence type="ECO:0000256" key="1">
    <source>
        <dbReference type="ARBA" id="ARBA00000213"/>
    </source>
</evidence>
<evidence type="ECO:0000256" key="6">
    <source>
        <dbReference type="ARBA" id="ARBA00022771"/>
    </source>
</evidence>
<evidence type="ECO:0000313" key="19">
    <source>
        <dbReference type="Proteomes" id="UP000230282"/>
    </source>
</evidence>
<dbReference type="SUPFAM" id="SSF57783">
    <property type="entry name" value="Zinc beta-ribbon"/>
    <property type="match status" value="1"/>
</dbReference>
<dbReference type="OrthoDB" id="9803554at2"/>
<dbReference type="InterPro" id="IPR006171">
    <property type="entry name" value="TOPRIM_dom"/>
</dbReference>
<evidence type="ECO:0000313" key="18">
    <source>
        <dbReference type="EMBL" id="PJG82764.1"/>
    </source>
</evidence>
<dbReference type="PANTHER" id="PTHR11390:SF21">
    <property type="entry name" value="DNA TOPOISOMERASE 3-ALPHA"/>
    <property type="match status" value="1"/>
</dbReference>
<dbReference type="EMBL" id="PHGZ01000014">
    <property type="protein sequence ID" value="PJG82764.1"/>
    <property type="molecule type" value="Genomic_DNA"/>
</dbReference>
<dbReference type="InterPro" id="IPR023405">
    <property type="entry name" value="Topo_IA_core_domain"/>
</dbReference>
<dbReference type="Gene3D" id="3.30.65.10">
    <property type="entry name" value="Bacterial Topoisomerase I, domain 1"/>
    <property type="match status" value="1"/>
</dbReference>
<keyword evidence="9" id="KW-0799">Topoisomerase</keyword>
<dbReference type="SMART" id="SM00437">
    <property type="entry name" value="TOP1Ac"/>
    <property type="match status" value="1"/>
</dbReference>
<dbReference type="SUPFAM" id="SSF56712">
    <property type="entry name" value="Prokaryotic type I DNA topoisomerase"/>
    <property type="match status" value="1"/>
</dbReference>
<evidence type="ECO:0000256" key="13">
    <source>
        <dbReference type="ARBA" id="ARBA00031985"/>
    </source>
</evidence>
<keyword evidence="10" id="KW-0238">DNA-binding</keyword>